<keyword evidence="2" id="KW-0175">Coiled coil</keyword>
<dbReference type="GeneID" id="101894968"/>
<dbReference type="RefSeq" id="XP_005178682.1">
    <property type="nucleotide sequence ID" value="XM_005178625.3"/>
</dbReference>
<dbReference type="VEuPathDB" id="VectorBase:MDOA002210"/>
<keyword evidence="7" id="KW-1185">Reference proteome</keyword>
<feature type="coiled-coil region" evidence="2">
    <location>
        <begin position="49"/>
        <end position="107"/>
    </location>
</feature>
<evidence type="ECO:0000313" key="7">
    <source>
        <dbReference type="Proteomes" id="UP001652621"/>
    </source>
</evidence>
<feature type="region of interest" description="Disordered" evidence="3">
    <location>
        <begin position="338"/>
        <end position="382"/>
    </location>
</feature>
<proteinExistence type="predicted"/>
<dbReference type="EnsemblMetazoa" id="MDOA002210-RA">
    <property type="protein sequence ID" value="MDOA002210-PA"/>
    <property type="gene ID" value="MDOA002210"/>
</dbReference>
<feature type="compositionally biased region" description="Acidic residues" evidence="3">
    <location>
        <begin position="303"/>
        <end position="324"/>
    </location>
</feature>
<dbReference type="OrthoDB" id="6145874at2759"/>
<dbReference type="eggNOG" id="KOG2579">
    <property type="taxonomic scope" value="Eukaryota"/>
</dbReference>
<dbReference type="InterPro" id="IPR050373">
    <property type="entry name" value="Fibrinogen_C-term_domain"/>
</dbReference>
<evidence type="ECO:0000256" key="1">
    <source>
        <dbReference type="ARBA" id="ARBA00023157"/>
    </source>
</evidence>
<evidence type="ECO:0000256" key="2">
    <source>
        <dbReference type="SAM" id="Coils"/>
    </source>
</evidence>
<sequence length="653" mass="76410">MMISYLFMAILAGNLYNQVNSAGLPKPTPLTRILNEGRLENQGTLEHKIEFMLESITRMESSIQNLQEKSHTWSIFQHHIESWNDGLRVLENKIDFLKRSHEDQQLALNKMDITLHENTDINEIKDALKKEQTLQKESATKVNAILRHLQTMHKEKNGNINASHGKKKSNLIAGDAAMADTQSSTGHCNGSHKLEQRLNSIQHQMALQRDLKQLHSMDKRMSKSIEHLSQSMTHALDKQDELSSRLQRSNECCYALSSELTTFTESSDILLKRIERLIKNVNDKLNRIQENNAEEHHHHQQEEDGEEDREEEEDNNINEGDEFENTTNHIHLEVFHEEVGVKEEETEHHRSHEEGEEEDEVEEEPVVGNVNHERSEHEDSQTELYGRDIEFLRPDLNGCHELTNENGVDESLRIDGIYKFASPDINEIERDFNERLCVFVNSSSPTDVAWTVIQRRLPLEHPENFNRSWSEYRNGFGSLQHDFWFGNEFIHRLVYNEDYELRIELEDFNSTRVWAEYGIFRLDSEEFNYNLLIGEYKSESTVADAMQYHNDNDFSTYDRRNDKTVDACCSCAMGYGSGWWFDNCSEANLNGIYRFTPWGNNYNGIMWELWHGDYSLKSTRMMIRPKQQHSEDRDVLYSSSSYYDIQEHHNEDP</sequence>
<feature type="region of interest" description="Disordered" evidence="3">
    <location>
        <begin position="290"/>
        <end position="326"/>
    </location>
</feature>
<dbReference type="InterPro" id="IPR002181">
    <property type="entry name" value="Fibrinogen_a/b/g_C_dom"/>
</dbReference>
<feature type="compositionally biased region" description="Basic and acidic residues" evidence="3">
    <location>
        <begin position="371"/>
        <end position="382"/>
    </location>
</feature>
<dbReference type="PANTHER" id="PTHR19143">
    <property type="entry name" value="FIBRINOGEN/TENASCIN/ANGIOPOEITIN"/>
    <property type="match status" value="1"/>
</dbReference>
<feature type="compositionally biased region" description="Basic and acidic residues" evidence="3">
    <location>
        <begin position="290"/>
        <end position="302"/>
    </location>
</feature>
<evidence type="ECO:0000256" key="3">
    <source>
        <dbReference type="SAM" id="MobiDB-lite"/>
    </source>
</evidence>
<evidence type="ECO:0000256" key="4">
    <source>
        <dbReference type="SAM" id="SignalP"/>
    </source>
</evidence>
<dbReference type="Pfam" id="PF00147">
    <property type="entry name" value="Fibrinogen_C"/>
    <property type="match status" value="1"/>
</dbReference>
<reference evidence="6" key="1">
    <citation type="submission" date="2020-05" db="UniProtKB">
        <authorList>
            <consortium name="EnsemblMetazoa"/>
        </authorList>
    </citation>
    <scope>IDENTIFICATION</scope>
    <source>
        <strain evidence="6">Aabys</strain>
    </source>
</reference>
<evidence type="ECO:0000259" key="5">
    <source>
        <dbReference type="PROSITE" id="PS51406"/>
    </source>
</evidence>
<dbReference type="VEuPathDB" id="VectorBase:MDOMA2_009886"/>
<feature type="chain" id="PRO_5044559996" evidence="4">
    <location>
        <begin position="22"/>
        <end position="653"/>
    </location>
</feature>
<accession>A0A1I8M842</accession>
<dbReference type="GO" id="GO:0005615">
    <property type="term" value="C:extracellular space"/>
    <property type="evidence" value="ECO:0007669"/>
    <property type="project" value="TreeGrafter"/>
</dbReference>
<evidence type="ECO:0000313" key="8">
    <source>
        <dbReference type="RefSeq" id="XP_005178682.1"/>
    </source>
</evidence>
<name>A0A1I8M842_MUSDO</name>
<reference evidence="8" key="2">
    <citation type="submission" date="2025-04" db="UniProtKB">
        <authorList>
            <consortium name="RefSeq"/>
        </authorList>
    </citation>
    <scope>IDENTIFICATION</scope>
    <source>
        <strain evidence="8">Aabys</strain>
    </source>
</reference>
<feature type="domain" description="Fibrinogen C-terminal" evidence="5">
    <location>
        <begin position="390"/>
        <end position="627"/>
    </location>
</feature>
<organism evidence="6">
    <name type="scientific">Musca domestica</name>
    <name type="common">House fly</name>
    <dbReference type="NCBI Taxonomy" id="7370"/>
    <lineage>
        <taxon>Eukaryota</taxon>
        <taxon>Metazoa</taxon>
        <taxon>Ecdysozoa</taxon>
        <taxon>Arthropoda</taxon>
        <taxon>Hexapoda</taxon>
        <taxon>Insecta</taxon>
        <taxon>Pterygota</taxon>
        <taxon>Neoptera</taxon>
        <taxon>Endopterygota</taxon>
        <taxon>Diptera</taxon>
        <taxon>Brachycera</taxon>
        <taxon>Muscomorpha</taxon>
        <taxon>Muscoidea</taxon>
        <taxon>Muscidae</taxon>
        <taxon>Musca</taxon>
    </lineage>
</organism>
<feature type="compositionally biased region" description="Acidic residues" evidence="3">
    <location>
        <begin position="354"/>
        <end position="365"/>
    </location>
</feature>
<feature type="compositionally biased region" description="Basic and acidic residues" evidence="3">
    <location>
        <begin position="338"/>
        <end position="353"/>
    </location>
</feature>
<keyword evidence="1" id="KW-1015">Disulfide bond</keyword>
<protein>
    <submittedName>
        <fullName evidence="8">Fibroleukin</fullName>
    </submittedName>
</protein>
<feature type="signal peptide" evidence="4">
    <location>
        <begin position="1"/>
        <end position="21"/>
    </location>
</feature>
<dbReference type="InterPro" id="IPR036056">
    <property type="entry name" value="Fibrinogen-like_C"/>
</dbReference>
<gene>
    <name evidence="6" type="primary">101894968</name>
    <name evidence="8" type="synonym">LOC101894968</name>
</gene>
<dbReference type="CDD" id="cd00087">
    <property type="entry name" value="FReD"/>
    <property type="match status" value="1"/>
</dbReference>
<dbReference type="PROSITE" id="PS00514">
    <property type="entry name" value="FIBRINOGEN_C_1"/>
    <property type="match status" value="1"/>
</dbReference>
<dbReference type="STRING" id="7370.A0A1I8M842"/>
<dbReference type="AlphaFoldDB" id="A0A1I8M842"/>
<dbReference type="SUPFAM" id="SSF56496">
    <property type="entry name" value="Fibrinogen C-terminal domain-like"/>
    <property type="match status" value="1"/>
</dbReference>
<evidence type="ECO:0000313" key="6">
    <source>
        <dbReference type="EnsemblMetazoa" id="MDOA002210-PA"/>
    </source>
</evidence>
<dbReference type="InterPro" id="IPR020837">
    <property type="entry name" value="Fibrinogen_CS"/>
</dbReference>
<dbReference type="Gene3D" id="3.90.215.10">
    <property type="entry name" value="Gamma Fibrinogen, chain A, domain 1"/>
    <property type="match status" value="1"/>
</dbReference>
<dbReference type="Proteomes" id="UP001652621">
    <property type="component" value="Unplaced"/>
</dbReference>
<dbReference type="KEGG" id="mde:101894968"/>
<dbReference type="InterPro" id="IPR014716">
    <property type="entry name" value="Fibrinogen_a/b/g_C_1"/>
</dbReference>
<dbReference type="PROSITE" id="PS51406">
    <property type="entry name" value="FIBRINOGEN_C_2"/>
    <property type="match status" value="1"/>
</dbReference>
<keyword evidence="4" id="KW-0732">Signal</keyword>
<dbReference type="SMART" id="SM00186">
    <property type="entry name" value="FBG"/>
    <property type="match status" value="1"/>
</dbReference>